<dbReference type="AlphaFoldDB" id="A0A846Z8Y6"/>
<keyword evidence="3" id="KW-1185">Reference proteome</keyword>
<accession>A0A846Z8Y6</accession>
<evidence type="ECO:0000313" key="2">
    <source>
        <dbReference type="EMBL" id="NKZ07214.1"/>
    </source>
</evidence>
<organism evidence="2 3">
    <name type="scientific">Actinomadura latina</name>
    <dbReference type="NCBI Taxonomy" id="163603"/>
    <lineage>
        <taxon>Bacteria</taxon>
        <taxon>Bacillati</taxon>
        <taxon>Actinomycetota</taxon>
        <taxon>Actinomycetes</taxon>
        <taxon>Streptosporangiales</taxon>
        <taxon>Thermomonosporaceae</taxon>
        <taxon>Actinomadura</taxon>
    </lineage>
</organism>
<reference evidence="2 3" key="1">
    <citation type="submission" date="2020-04" db="EMBL/GenBank/DDBJ databases">
        <title>MicrobeNet Type strains.</title>
        <authorList>
            <person name="Nicholson A.C."/>
        </authorList>
    </citation>
    <scope>NUCLEOTIDE SEQUENCE [LARGE SCALE GENOMIC DNA]</scope>
    <source>
        <strain evidence="2 3">ATCC BAA-277</strain>
    </source>
</reference>
<name>A0A846Z8Y6_9ACTN</name>
<protein>
    <recommendedName>
        <fullName evidence="4">Transposase</fullName>
    </recommendedName>
</protein>
<proteinExistence type="predicted"/>
<feature type="compositionally biased region" description="Pro residues" evidence="1">
    <location>
        <begin position="264"/>
        <end position="280"/>
    </location>
</feature>
<evidence type="ECO:0000313" key="3">
    <source>
        <dbReference type="Proteomes" id="UP000579250"/>
    </source>
</evidence>
<sequence>MPEKIVFATKPELGRQILADLHAEARLPGWVTGDEVYGRDPGLRAWLETDQVSTGYVLGIAKSTRLALSPVTTARADSALKTLIASDWVIDSCGAGSKGECRYAWAWVGTVDPRHHLLIRRSLVSNTKGIRELAFYLCFAPAGRPVTLRALIRVAGRRWPVEEDFQVGEDAFGLDHSQVRTYPALLRHLVLAMESPGRGRRYRRPSTRQRWPRAPADQPRPGTTSRSGADSAHRCRGETPGQPTHPNLAQHRAPSALAHLAATPPSPRLLVPPPGPPQPPMTRSRSTTAVLGRQSVRRRLRILSKAARAVSSASSRVWR</sequence>
<dbReference type="EMBL" id="JAAXPI010000049">
    <property type="protein sequence ID" value="NKZ07214.1"/>
    <property type="molecule type" value="Genomic_DNA"/>
</dbReference>
<feature type="compositionally biased region" description="Basic residues" evidence="1">
    <location>
        <begin position="198"/>
        <end position="211"/>
    </location>
</feature>
<dbReference type="InterPro" id="IPR012337">
    <property type="entry name" value="RNaseH-like_sf"/>
</dbReference>
<gene>
    <name evidence="2" type="ORF">HGB48_26230</name>
</gene>
<dbReference type="Proteomes" id="UP000579250">
    <property type="component" value="Unassembled WGS sequence"/>
</dbReference>
<dbReference type="SUPFAM" id="SSF53098">
    <property type="entry name" value="Ribonuclease H-like"/>
    <property type="match status" value="1"/>
</dbReference>
<comment type="caution">
    <text evidence="2">The sequence shown here is derived from an EMBL/GenBank/DDBJ whole genome shotgun (WGS) entry which is preliminary data.</text>
</comment>
<evidence type="ECO:0008006" key="4">
    <source>
        <dbReference type="Google" id="ProtNLM"/>
    </source>
</evidence>
<feature type="region of interest" description="Disordered" evidence="1">
    <location>
        <begin position="196"/>
        <end position="249"/>
    </location>
</feature>
<feature type="region of interest" description="Disordered" evidence="1">
    <location>
        <begin position="263"/>
        <end position="292"/>
    </location>
</feature>
<dbReference type="RefSeq" id="WP_168444739.1">
    <property type="nucleotide sequence ID" value="NZ_JAAXPI010000049.1"/>
</dbReference>
<evidence type="ECO:0000256" key="1">
    <source>
        <dbReference type="SAM" id="MobiDB-lite"/>
    </source>
</evidence>